<keyword evidence="2" id="KW-1185">Reference proteome</keyword>
<gene>
    <name evidence="1" type="ORF">CCACVL1_21518</name>
</gene>
<dbReference type="Proteomes" id="UP000188268">
    <property type="component" value="Unassembled WGS sequence"/>
</dbReference>
<sequence length="20" mass="2147">MAEAQSRCGSVTVWTGMVFS</sequence>
<dbReference type="Gramene" id="OMO65482">
    <property type="protein sequence ID" value="OMO65482"/>
    <property type="gene ID" value="CCACVL1_21518"/>
</dbReference>
<evidence type="ECO:0000313" key="1">
    <source>
        <dbReference type="EMBL" id="OMO65482.1"/>
    </source>
</evidence>
<dbReference type="AlphaFoldDB" id="A0A1R3H578"/>
<dbReference type="EMBL" id="AWWV01012625">
    <property type="protein sequence ID" value="OMO65482.1"/>
    <property type="molecule type" value="Genomic_DNA"/>
</dbReference>
<protein>
    <submittedName>
        <fullName evidence="1">Uncharacterized protein</fullName>
    </submittedName>
</protein>
<name>A0A1R3H578_COCAP</name>
<evidence type="ECO:0000313" key="2">
    <source>
        <dbReference type="Proteomes" id="UP000188268"/>
    </source>
</evidence>
<reference evidence="1 2" key="1">
    <citation type="submission" date="2013-09" db="EMBL/GenBank/DDBJ databases">
        <title>Corchorus capsularis genome sequencing.</title>
        <authorList>
            <person name="Alam M."/>
            <person name="Haque M.S."/>
            <person name="Islam M.S."/>
            <person name="Emdad E.M."/>
            <person name="Islam M.M."/>
            <person name="Ahmed B."/>
            <person name="Halim A."/>
            <person name="Hossen Q.M.M."/>
            <person name="Hossain M.Z."/>
            <person name="Ahmed R."/>
            <person name="Khan M.M."/>
            <person name="Islam R."/>
            <person name="Rashid M.M."/>
            <person name="Khan S.A."/>
            <person name="Rahman M.S."/>
            <person name="Alam M."/>
        </authorList>
    </citation>
    <scope>NUCLEOTIDE SEQUENCE [LARGE SCALE GENOMIC DNA]</scope>
    <source>
        <strain evidence="2">cv. CVL-1</strain>
        <tissue evidence="1">Whole seedling</tissue>
    </source>
</reference>
<proteinExistence type="predicted"/>
<accession>A0A1R3H578</accession>
<organism evidence="1 2">
    <name type="scientific">Corchorus capsularis</name>
    <name type="common">Jute</name>
    <dbReference type="NCBI Taxonomy" id="210143"/>
    <lineage>
        <taxon>Eukaryota</taxon>
        <taxon>Viridiplantae</taxon>
        <taxon>Streptophyta</taxon>
        <taxon>Embryophyta</taxon>
        <taxon>Tracheophyta</taxon>
        <taxon>Spermatophyta</taxon>
        <taxon>Magnoliopsida</taxon>
        <taxon>eudicotyledons</taxon>
        <taxon>Gunneridae</taxon>
        <taxon>Pentapetalae</taxon>
        <taxon>rosids</taxon>
        <taxon>malvids</taxon>
        <taxon>Malvales</taxon>
        <taxon>Malvaceae</taxon>
        <taxon>Grewioideae</taxon>
        <taxon>Apeibeae</taxon>
        <taxon>Corchorus</taxon>
    </lineage>
</organism>
<comment type="caution">
    <text evidence="1">The sequence shown here is derived from an EMBL/GenBank/DDBJ whole genome shotgun (WGS) entry which is preliminary data.</text>
</comment>